<feature type="transmembrane region" description="Helical" evidence="8">
    <location>
        <begin position="499"/>
        <end position="525"/>
    </location>
</feature>
<keyword evidence="2 8" id="KW-0812">Transmembrane</keyword>
<keyword evidence="6" id="KW-0479">Metal-binding</keyword>
<feature type="transmembrane region" description="Helical" evidence="8">
    <location>
        <begin position="362"/>
        <end position="381"/>
    </location>
</feature>
<evidence type="ECO:0000259" key="9">
    <source>
        <dbReference type="PROSITE" id="PS50089"/>
    </source>
</evidence>
<dbReference type="PANTHER" id="PTHR28234:SF1">
    <property type="entry name" value="NUCLEAR CONTROL OF ATPASE PROTEIN 2"/>
    <property type="match status" value="1"/>
</dbReference>
<evidence type="ECO:0000256" key="6">
    <source>
        <dbReference type="PROSITE-ProRule" id="PRU00175"/>
    </source>
</evidence>
<evidence type="ECO:0000313" key="11">
    <source>
        <dbReference type="Proteomes" id="UP000639772"/>
    </source>
</evidence>
<dbReference type="SUPFAM" id="SSF57850">
    <property type="entry name" value="RING/U-box"/>
    <property type="match status" value="1"/>
</dbReference>
<keyword evidence="3 8" id="KW-1133">Transmembrane helix</keyword>
<feature type="transmembrane region" description="Helical" evidence="8">
    <location>
        <begin position="552"/>
        <end position="573"/>
    </location>
</feature>
<keyword evidence="6" id="KW-0863">Zinc-finger</keyword>
<dbReference type="InterPro" id="IPR001841">
    <property type="entry name" value="Znf_RING"/>
</dbReference>
<dbReference type="AlphaFoldDB" id="A0A835UWV6"/>
<evidence type="ECO:0000256" key="4">
    <source>
        <dbReference type="ARBA" id="ARBA00023128"/>
    </source>
</evidence>
<proteinExistence type="predicted"/>
<dbReference type="GO" id="GO:0005741">
    <property type="term" value="C:mitochondrial outer membrane"/>
    <property type="evidence" value="ECO:0007669"/>
    <property type="project" value="TreeGrafter"/>
</dbReference>
<comment type="subcellular location">
    <subcellularLocation>
        <location evidence="1">Mitochondrion membrane</location>
        <topology evidence="1">Multi-pass membrane protein</topology>
    </subcellularLocation>
</comment>
<evidence type="ECO:0000256" key="5">
    <source>
        <dbReference type="ARBA" id="ARBA00023136"/>
    </source>
</evidence>
<feature type="domain" description="RING-type" evidence="9">
    <location>
        <begin position="109"/>
        <end position="151"/>
    </location>
</feature>
<dbReference type="SMART" id="SM00184">
    <property type="entry name" value="RING"/>
    <property type="match status" value="1"/>
</dbReference>
<evidence type="ECO:0000256" key="7">
    <source>
        <dbReference type="SAM" id="MobiDB-lite"/>
    </source>
</evidence>
<reference evidence="10 11" key="1">
    <citation type="journal article" date="2020" name="Nat. Food">
        <title>A phased Vanilla planifolia genome enables genetic improvement of flavour and production.</title>
        <authorList>
            <person name="Hasing T."/>
            <person name="Tang H."/>
            <person name="Brym M."/>
            <person name="Khazi F."/>
            <person name="Huang T."/>
            <person name="Chambers A.H."/>
        </authorList>
    </citation>
    <scope>NUCLEOTIDE SEQUENCE [LARGE SCALE GENOMIC DNA]</scope>
    <source>
        <tissue evidence="10">Leaf</tissue>
    </source>
</reference>
<accession>A0A835UWV6</accession>
<dbReference type="OrthoDB" id="413313at2759"/>
<feature type="transmembrane region" description="Helical" evidence="8">
    <location>
        <begin position="37"/>
        <end position="58"/>
    </location>
</feature>
<dbReference type="GO" id="GO:0008270">
    <property type="term" value="F:zinc ion binding"/>
    <property type="evidence" value="ECO:0007669"/>
    <property type="project" value="UniProtKB-KW"/>
</dbReference>
<evidence type="ECO:0000256" key="2">
    <source>
        <dbReference type="ARBA" id="ARBA00022692"/>
    </source>
</evidence>
<dbReference type="InterPro" id="IPR013083">
    <property type="entry name" value="Znf_RING/FYVE/PHD"/>
</dbReference>
<name>A0A835UWV6_VANPL</name>
<dbReference type="Gene3D" id="3.30.40.10">
    <property type="entry name" value="Zinc/RING finger domain, C3HC4 (zinc finger)"/>
    <property type="match status" value="1"/>
</dbReference>
<feature type="region of interest" description="Disordered" evidence="7">
    <location>
        <begin position="1"/>
        <end position="23"/>
    </location>
</feature>
<protein>
    <recommendedName>
        <fullName evidence="9">RING-type domain-containing protein</fullName>
    </recommendedName>
</protein>
<evidence type="ECO:0000256" key="1">
    <source>
        <dbReference type="ARBA" id="ARBA00004225"/>
    </source>
</evidence>
<feature type="compositionally biased region" description="Polar residues" evidence="7">
    <location>
        <begin position="1"/>
        <end position="19"/>
    </location>
</feature>
<dbReference type="Pfam" id="PF08637">
    <property type="entry name" value="NCA2"/>
    <property type="match status" value="2"/>
</dbReference>
<dbReference type="InterPro" id="IPR013946">
    <property type="entry name" value="NCA2-like"/>
</dbReference>
<dbReference type="PROSITE" id="PS50089">
    <property type="entry name" value="ZF_RING_2"/>
    <property type="match status" value="1"/>
</dbReference>
<evidence type="ECO:0000256" key="3">
    <source>
        <dbReference type="ARBA" id="ARBA00022989"/>
    </source>
</evidence>
<dbReference type="EMBL" id="JADCNM010000007">
    <property type="protein sequence ID" value="KAG0475390.1"/>
    <property type="molecule type" value="Genomic_DNA"/>
</dbReference>
<keyword evidence="4" id="KW-0496">Mitochondrion</keyword>
<keyword evidence="5 8" id="KW-0472">Membrane</keyword>
<dbReference type="PANTHER" id="PTHR28234">
    <property type="entry name" value="NUCLEAR CONTROL OF ATPASE PROTEIN 2"/>
    <property type="match status" value="1"/>
</dbReference>
<dbReference type="Proteomes" id="UP000639772">
    <property type="component" value="Chromosome 7"/>
</dbReference>
<sequence length="689" mass="78169">MRRSLSKTASAPQPVSATQEDGGGGLRAGEGKFDTNMVIILAALLCALICVLGLNSIVRCLLRCGRRIASETPEGASARLSSIGLKKRALRRIPVTIYGSCTNILATECTICLGEFTDGEKIRILPICNHGFHLRCIDTWLASHSSCPTCRHSLLDRMAIAGSGTGGELEAAEDVETEETEFQKVWFMVFNRGPRVFIHETYQIIRRLGSNGSSFQYISFSAAYTISTKIATLASLQRCLAAFLAQVYTEIYKFQTLSIEDPDHSLPSLLMAIDNLFSKLEASIIHPVQTYNGKNYSLSTESGNSCALVFEKVPTMVHEHTQWTETELRDATNLIHQNLQRLDFCLSLMLSSCQKPSGMTLYWLRYTFGAVGLSAFSLWLLRHSSLVGSSDIDNWIQAAKESTTSFWEEHVQQPLIAIRDELFETFRKRHKGVMEMEEVQLTSNSLHRMLLAFSEQTKGQKLPENLTDQEMMEIVMSRYEKEVMHPLQKSHRRRTCKGYAYSGAYLVDLFLCFLCVSNGSAYTIFHLQIQKLKLDLETAMLELDQILKANEINFAILAALPAFFLSLILLYLARTWLLQDKGAEGRGRMARIWRRLLLVEVEEWIMQFQAYMDQGLEEDAQWMYGMTLYSLDQLCKAVEKNAKETDEWPRLRQDFIKLVKPDVSVEHKLAVVSRMGRMYECLLPYSKQL</sequence>
<dbReference type="CDD" id="cd16461">
    <property type="entry name" value="RING-H2_EL5-like"/>
    <property type="match status" value="1"/>
</dbReference>
<keyword evidence="6" id="KW-0862">Zinc</keyword>
<organism evidence="10 11">
    <name type="scientific">Vanilla planifolia</name>
    <name type="common">Vanilla</name>
    <dbReference type="NCBI Taxonomy" id="51239"/>
    <lineage>
        <taxon>Eukaryota</taxon>
        <taxon>Viridiplantae</taxon>
        <taxon>Streptophyta</taxon>
        <taxon>Embryophyta</taxon>
        <taxon>Tracheophyta</taxon>
        <taxon>Spermatophyta</taxon>
        <taxon>Magnoliopsida</taxon>
        <taxon>Liliopsida</taxon>
        <taxon>Asparagales</taxon>
        <taxon>Orchidaceae</taxon>
        <taxon>Vanilloideae</taxon>
        <taxon>Vanilleae</taxon>
        <taxon>Vanilla</taxon>
    </lineage>
</organism>
<gene>
    <name evidence="10" type="ORF">HPP92_015076</name>
</gene>
<evidence type="ECO:0000313" key="10">
    <source>
        <dbReference type="EMBL" id="KAG0475390.1"/>
    </source>
</evidence>
<dbReference type="Pfam" id="PF13639">
    <property type="entry name" value="zf-RING_2"/>
    <property type="match status" value="1"/>
</dbReference>
<comment type="caution">
    <text evidence="10">The sequence shown here is derived from an EMBL/GenBank/DDBJ whole genome shotgun (WGS) entry which is preliminary data.</text>
</comment>
<evidence type="ECO:0000256" key="8">
    <source>
        <dbReference type="SAM" id="Phobius"/>
    </source>
</evidence>